<dbReference type="InterPro" id="IPR001807">
    <property type="entry name" value="ClC"/>
</dbReference>
<evidence type="ECO:0000256" key="4">
    <source>
        <dbReference type="ARBA" id="ARBA00022989"/>
    </source>
</evidence>
<dbReference type="PANTHER" id="PTHR45711">
    <property type="entry name" value="CHLORIDE CHANNEL PROTEIN"/>
    <property type="match status" value="1"/>
</dbReference>
<dbReference type="Gene3D" id="3.10.580.10">
    <property type="entry name" value="CBS-domain"/>
    <property type="match status" value="2"/>
</dbReference>
<feature type="transmembrane region" description="Helical" evidence="9">
    <location>
        <begin position="159"/>
        <end position="177"/>
    </location>
</feature>
<protein>
    <submittedName>
        <fullName evidence="12">Chloride channel protein</fullName>
    </submittedName>
</protein>
<reference evidence="11" key="1">
    <citation type="submission" date="2022-10" db="EMBL/GenBank/DDBJ databases">
        <authorList>
            <person name="Chen Y."/>
            <person name="Dougan E. K."/>
            <person name="Chan C."/>
            <person name="Rhodes N."/>
            <person name="Thang M."/>
        </authorList>
    </citation>
    <scope>NUCLEOTIDE SEQUENCE</scope>
</reference>
<feature type="transmembrane region" description="Helical" evidence="9">
    <location>
        <begin position="375"/>
        <end position="393"/>
    </location>
</feature>
<dbReference type="EMBL" id="CAMXCT010000402">
    <property type="protein sequence ID" value="CAI3978326.1"/>
    <property type="molecule type" value="Genomic_DNA"/>
</dbReference>
<evidence type="ECO:0000256" key="7">
    <source>
        <dbReference type="ARBA" id="ARBA00023214"/>
    </source>
</evidence>
<evidence type="ECO:0000256" key="5">
    <source>
        <dbReference type="ARBA" id="ARBA00023065"/>
    </source>
</evidence>
<evidence type="ECO:0000256" key="8">
    <source>
        <dbReference type="SAM" id="MobiDB-lite"/>
    </source>
</evidence>
<evidence type="ECO:0000313" key="12">
    <source>
        <dbReference type="EMBL" id="CAL4765638.1"/>
    </source>
</evidence>
<feature type="transmembrane region" description="Helical" evidence="9">
    <location>
        <begin position="437"/>
        <end position="457"/>
    </location>
</feature>
<name>A0A9P1BUM4_9DINO</name>
<dbReference type="CDD" id="cd04591">
    <property type="entry name" value="CBS_pair_voltage-gated_CLC_euk_bac"/>
    <property type="match status" value="1"/>
</dbReference>
<feature type="domain" description="CBS" evidence="10">
    <location>
        <begin position="672"/>
        <end position="719"/>
    </location>
</feature>
<keyword evidence="4 9" id="KW-1133">Transmembrane helix</keyword>
<feature type="domain" description="CBS" evidence="10">
    <location>
        <begin position="587"/>
        <end position="637"/>
    </location>
</feature>
<feature type="transmembrane region" description="Helical" evidence="9">
    <location>
        <begin position="260"/>
        <end position="284"/>
    </location>
</feature>
<keyword evidence="7" id="KW-0868">Chloride</keyword>
<dbReference type="GO" id="GO:0005794">
    <property type="term" value="C:Golgi apparatus"/>
    <property type="evidence" value="ECO:0007669"/>
    <property type="project" value="TreeGrafter"/>
</dbReference>
<evidence type="ECO:0000256" key="2">
    <source>
        <dbReference type="ARBA" id="ARBA00022448"/>
    </source>
</evidence>
<evidence type="ECO:0000256" key="9">
    <source>
        <dbReference type="SAM" id="Phobius"/>
    </source>
</evidence>
<feature type="transmembrane region" description="Helical" evidence="9">
    <location>
        <begin position="296"/>
        <end position="315"/>
    </location>
</feature>
<dbReference type="GO" id="GO:0005769">
    <property type="term" value="C:early endosome"/>
    <property type="evidence" value="ECO:0007669"/>
    <property type="project" value="TreeGrafter"/>
</dbReference>
<proteinExistence type="predicted"/>
<feature type="compositionally biased region" description="Basic and acidic residues" evidence="8">
    <location>
        <begin position="1"/>
        <end position="16"/>
    </location>
</feature>
<keyword evidence="6 9" id="KW-0472">Membrane</keyword>
<keyword evidence="3 9" id="KW-0812">Transmembrane</keyword>
<dbReference type="InterPro" id="IPR046342">
    <property type="entry name" value="CBS_dom_sf"/>
</dbReference>
<evidence type="ECO:0000256" key="1">
    <source>
        <dbReference type="ARBA" id="ARBA00004141"/>
    </source>
</evidence>
<feature type="transmembrane region" description="Helical" evidence="9">
    <location>
        <begin position="1049"/>
        <end position="1069"/>
    </location>
</feature>
<dbReference type="OrthoDB" id="44789at2759"/>
<dbReference type="Pfam" id="PF00571">
    <property type="entry name" value="CBS"/>
    <property type="match status" value="1"/>
</dbReference>
<evidence type="ECO:0000259" key="10">
    <source>
        <dbReference type="SMART" id="SM00116"/>
    </source>
</evidence>
<sequence>MGRTEHLAVPSDDRHGPPTVRSQKQFSNARQKVLRKTLAELQFEDACGTTPAAPHRRKAFPVEDLAWPQFQSVNLQHDLVRDADHTFFYRHSAMAWASSWVLPLVIGLLTAATGTLIEIGSEFLNQWRYSYPDWQNCTLEQCQWVPWAGEANPMNWRRFGAYVLFSVLLATSSAVLVKQFAPAARGSGIPEVKTILGGFVMKDTLSTQTLVVKVIGLMLSVSSGLALGKEGPTVHIACCWANVCSGFSARYSNESRFRELLSVASAAGVSVAFGAPVGGVLFSYEEVSTRFPKSTMIRAFFAAVVAALALSWYDILGTGKLTLFEVYYPQEPALAEYPVFLLMGCLGGLVGASFVHLNMQVSELRKDGSAFRRRVPITVEVALIALVTAITSYPSEYTRGLSNLTIHSLFHSCENGDSNVNPLTLCNDDKDSTESALVLILLLAAAVRFAQVTVTFGTGMPCGLFVPSLYVGACLGRGLGVLTAWANSYCHFADDIHPGIYAMVGAASVLGGVCRVTISLVVIMFELTGGLYLILPFMIAVLAAKWVGDIFNHSIYECVIHLRRYPFLNEPCEITYSARACDVMQEDLHCVALEASVETVLHDAREAPFAGFPVVNSSEDLSVVGYVLAKPLQEFLEEQLSSSRCYADSMVSFHGTGGSGGCLDASKLVDTSVLLVVPDTPASQIHSIFRHVGSKLIMVTKLGKLVGIITKKSFLKFLSEGLEQNEDKTIAAVPPVQIKIEESEVCPYVDAYCRQASHPAVAFPERCESLTSIRQEVVQDLQARPLLASRPSVLLRHEGKAKSRLSHLVTIHWPEERHRSQPIFWGSLKSFLDMTFLPVVIGFVTAIVRCLLLLCCGLTRHIYHETDSFTYVLLISLPLTQLSASLSWCSADCSGCGMPEVKTILNGFVMDEMLSFQMFLFRFLGLILTATARLCLDFVGVLMHLAACCSDLCCRLDSIRNEAVRREMISVACAAGISAGFGTPLGGVLWSLELSSQFPQQTLISAFLAAIVADLVLKANIFNTSIDVLREMKEVGSSYKHLPSATDQVLIAMLGLMGGLLGAGCVLFNMYVCRLRSRYGWSGPTWRGRLYIAMVTCLSCTAFSLEPLLQVHTDALEALFRSCQSGSKVPQNFGLCHGSEPVHSTELAMTLLRAGSFFWLELILTYDSGVPGGYYIPSFFIGACMGRGICTMAHCMGLFATVHPGIYAMVGAAAVMAGTCRVHVSLVVIMFELTGALQLVIPFMVCIMAANWLGNFLTCSMDHCHIHLRGYPHLESTGDVVLKSHAYDIMDEALECLTCDPCHLSEFSAWIEKAEYGGFPVVLSEDCTLLGYASREGIRDFLRALPVRITRTNPLVSFQPRENMVDLSSLVDRTVLQIVPEMRLEQVHQIFLELGAKLVLVSRFGKLVGMITKKAFVDFLSDGDIGNIQRDPVLADQSDRPTREDLEQTLLK</sequence>
<dbReference type="Gene3D" id="1.10.3080.10">
    <property type="entry name" value="Clc chloride channel"/>
    <property type="match status" value="2"/>
</dbReference>
<feature type="transmembrane region" description="Helical" evidence="9">
    <location>
        <begin position="335"/>
        <end position="355"/>
    </location>
</feature>
<dbReference type="PANTHER" id="PTHR45711:SF6">
    <property type="entry name" value="CHLORIDE CHANNEL PROTEIN"/>
    <property type="match status" value="1"/>
</dbReference>
<dbReference type="Proteomes" id="UP001152797">
    <property type="component" value="Unassembled WGS sequence"/>
</dbReference>
<feature type="transmembrane region" description="Helical" evidence="9">
    <location>
        <begin position="1206"/>
        <end position="1229"/>
    </location>
</feature>
<gene>
    <name evidence="11" type="ORF">C1SCF055_LOCUS6386</name>
</gene>
<dbReference type="Pfam" id="PF00654">
    <property type="entry name" value="Voltage_CLC"/>
    <property type="match status" value="2"/>
</dbReference>
<feature type="transmembrane region" description="Helical" evidence="9">
    <location>
        <begin position="210"/>
        <end position="227"/>
    </location>
</feature>
<dbReference type="InterPro" id="IPR014743">
    <property type="entry name" value="Cl-channel_core"/>
</dbReference>
<keyword evidence="5" id="KW-0406">Ion transport</keyword>
<dbReference type="GO" id="GO:0005886">
    <property type="term" value="C:plasma membrane"/>
    <property type="evidence" value="ECO:0007669"/>
    <property type="project" value="TreeGrafter"/>
</dbReference>
<accession>A0A9P1BUM4</accession>
<comment type="caution">
    <text evidence="11">The sequence shown here is derived from an EMBL/GenBank/DDBJ whole genome shotgun (WGS) entry which is preliminary data.</text>
</comment>
<feature type="transmembrane region" description="Helical" evidence="9">
    <location>
        <begin position="919"/>
        <end position="947"/>
    </location>
</feature>
<feature type="transmembrane region" description="Helical" evidence="9">
    <location>
        <begin position="530"/>
        <end position="548"/>
    </location>
</feature>
<dbReference type="EMBL" id="CAMXCT020000402">
    <property type="protein sequence ID" value="CAL1131701.1"/>
    <property type="molecule type" value="Genomic_DNA"/>
</dbReference>
<organism evidence="11">
    <name type="scientific">Cladocopium goreaui</name>
    <dbReference type="NCBI Taxonomy" id="2562237"/>
    <lineage>
        <taxon>Eukaryota</taxon>
        <taxon>Sar</taxon>
        <taxon>Alveolata</taxon>
        <taxon>Dinophyceae</taxon>
        <taxon>Suessiales</taxon>
        <taxon>Symbiodiniaceae</taxon>
        <taxon>Cladocopium</taxon>
    </lineage>
</organism>
<feature type="transmembrane region" description="Helical" evidence="9">
    <location>
        <begin position="968"/>
        <end position="990"/>
    </location>
</feature>
<feature type="transmembrane region" description="Helical" evidence="9">
    <location>
        <begin position="868"/>
        <end position="888"/>
    </location>
</feature>
<feature type="transmembrane region" description="Helical" evidence="9">
    <location>
        <begin position="100"/>
        <end position="120"/>
    </location>
</feature>
<feature type="transmembrane region" description="Helical" evidence="9">
    <location>
        <begin position="836"/>
        <end position="856"/>
    </location>
</feature>
<evidence type="ECO:0000256" key="3">
    <source>
        <dbReference type="ARBA" id="ARBA00022692"/>
    </source>
</evidence>
<dbReference type="GO" id="GO:0005247">
    <property type="term" value="F:voltage-gated chloride channel activity"/>
    <property type="evidence" value="ECO:0007669"/>
    <property type="project" value="TreeGrafter"/>
</dbReference>
<dbReference type="InterPro" id="IPR000644">
    <property type="entry name" value="CBS_dom"/>
</dbReference>
<feature type="region of interest" description="Disordered" evidence="8">
    <location>
        <begin position="1"/>
        <end position="28"/>
    </location>
</feature>
<feature type="domain" description="CBS" evidence="10">
    <location>
        <begin position="1374"/>
        <end position="1421"/>
    </location>
</feature>
<evidence type="ECO:0000256" key="6">
    <source>
        <dbReference type="ARBA" id="ARBA00023136"/>
    </source>
</evidence>
<dbReference type="SUPFAM" id="SSF54631">
    <property type="entry name" value="CBS-domain pair"/>
    <property type="match status" value="2"/>
</dbReference>
<dbReference type="SUPFAM" id="SSF81340">
    <property type="entry name" value="Clc chloride channel"/>
    <property type="match status" value="2"/>
</dbReference>
<comment type="subcellular location">
    <subcellularLocation>
        <location evidence="1">Membrane</location>
        <topology evidence="1">Multi-pass membrane protein</topology>
    </subcellularLocation>
</comment>
<dbReference type="PRINTS" id="PR00762">
    <property type="entry name" value="CLCHANNEL"/>
</dbReference>
<feature type="transmembrane region" description="Helical" evidence="9">
    <location>
        <begin position="469"/>
        <end position="488"/>
    </location>
</feature>
<keyword evidence="2" id="KW-0813">Transport</keyword>
<evidence type="ECO:0000313" key="13">
    <source>
        <dbReference type="Proteomes" id="UP001152797"/>
    </source>
</evidence>
<feature type="transmembrane region" description="Helical" evidence="9">
    <location>
        <begin position="500"/>
        <end position="523"/>
    </location>
</feature>
<feature type="transmembrane region" description="Helical" evidence="9">
    <location>
        <begin position="1236"/>
        <end position="1254"/>
    </location>
</feature>
<dbReference type="EMBL" id="CAMXCT030000402">
    <property type="protein sequence ID" value="CAL4765638.1"/>
    <property type="molecule type" value="Genomic_DNA"/>
</dbReference>
<keyword evidence="13" id="KW-1185">Reference proteome</keyword>
<reference evidence="12 13" key="2">
    <citation type="submission" date="2024-05" db="EMBL/GenBank/DDBJ databases">
        <authorList>
            <person name="Chen Y."/>
            <person name="Shah S."/>
            <person name="Dougan E. K."/>
            <person name="Thang M."/>
            <person name="Chan C."/>
        </authorList>
    </citation>
    <scope>NUCLEOTIDE SEQUENCE [LARGE SCALE GENOMIC DNA]</scope>
</reference>
<dbReference type="SMART" id="SM00116">
    <property type="entry name" value="CBS"/>
    <property type="match status" value="3"/>
</dbReference>
<evidence type="ECO:0000313" key="11">
    <source>
        <dbReference type="EMBL" id="CAI3978326.1"/>
    </source>
</evidence>